<feature type="compositionally biased region" description="Basic and acidic residues" evidence="1">
    <location>
        <begin position="50"/>
        <end position="66"/>
    </location>
</feature>
<reference evidence="2 3" key="1">
    <citation type="submission" date="2019-03" db="EMBL/GenBank/DDBJ databases">
        <title>Single cell metagenomics reveals metabolic interactions within the superorganism composed of flagellate Streblomastix strix and complex community of Bacteroidetes bacteria on its surface.</title>
        <authorList>
            <person name="Treitli S.C."/>
            <person name="Kolisko M."/>
            <person name="Husnik F."/>
            <person name="Keeling P."/>
            <person name="Hampl V."/>
        </authorList>
    </citation>
    <scope>NUCLEOTIDE SEQUENCE [LARGE SCALE GENOMIC DNA]</scope>
    <source>
        <strain evidence="2">ST1C</strain>
    </source>
</reference>
<feature type="compositionally biased region" description="Polar residues" evidence="1">
    <location>
        <begin position="71"/>
        <end position="85"/>
    </location>
</feature>
<organism evidence="2 3">
    <name type="scientific">Streblomastix strix</name>
    <dbReference type="NCBI Taxonomy" id="222440"/>
    <lineage>
        <taxon>Eukaryota</taxon>
        <taxon>Metamonada</taxon>
        <taxon>Preaxostyla</taxon>
        <taxon>Oxymonadida</taxon>
        <taxon>Streblomastigidae</taxon>
        <taxon>Streblomastix</taxon>
    </lineage>
</organism>
<comment type="caution">
    <text evidence="2">The sequence shown here is derived from an EMBL/GenBank/DDBJ whole genome shotgun (WGS) entry which is preliminary data.</text>
</comment>
<evidence type="ECO:0000313" key="3">
    <source>
        <dbReference type="Proteomes" id="UP000324800"/>
    </source>
</evidence>
<accession>A0A5J4USD9</accession>
<protein>
    <submittedName>
        <fullName evidence="2">Uncharacterized protein</fullName>
    </submittedName>
</protein>
<sequence>MAWNYFKEQVDSTGSENSRGNHGIGCIYKRLGSNLGISNGRYSSSIQRMEQRVEEMDEQHEGDGGHFLRSILQQKNLKRTTGQSD</sequence>
<feature type="region of interest" description="Disordered" evidence="1">
    <location>
        <begin position="50"/>
        <end position="85"/>
    </location>
</feature>
<evidence type="ECO:0000313" key="2">
    <source>
        <dbReference type="EMBL" id="KAA6373124.1"/>
    </source>
</evidence>
<feature type="non-terminal residue" evidence="2">
    <location>
        <position position="85"/>
    </location>
</feature>
<gene>
    <name evidence="2" type="ORF">EZS28_031346</name>
</gene>
<dbReference type="Proteomes" id="UP000324800">
    <property type="component" value="Unassembled WGS sequence"/>
</dbReference>
<name>A0A5J4USD9_9EUKA</name>
<dbReference type="EMBL" id="SNRW01013009">
    <property type="protein sequence ID" value="KAA6373124.1"/>
    <property type="molecule type" value="Genomic_DNA"/>
</dbReference>
<evidence type="ECO:0000256" key="1">
    <source>
        <dbReference type="SAM" id="MobiDB-lite"/>
    </source>
</evidence>
<proteinExistence type="predicted"/>
<dbReference type="AlphaFoldDB" id="A0A5J4USD9"/>